<evidence type="ECO:0000256" key="1">
    <source>
        <dbReference type="SAM" id="MobiDB-lite"/>
    </source>
</evidence>
<accession>A0ABV5XDA7</accession>
<dbReference type="InterPro" id="IPR036779">
    <property type="entry name" value="LysM_dom_sf"/>
</dbReference>
<comment type="caution">
    <text evidence="4">The sequence shown here is derived from an EMBL/GenBank/DDBJ whole genome shotgun (WGS) entry which is preliminary data.</text>
</comment>
<evidence type="ECO:0000256" key="2">
    <source>
        <dbReference type="SAM" id="Phobius"/>
    </source>
</evidence>
<feature type="compositionally biased region" description="Basic and acidic residues" evidence="1">
    <location>
        <begin position="127"/>
        <end position="142"/>
    </location>
</feature>
<sequence>MRSIERMIEHIDRCRPAEVTMGNAALQSNRIFDDAISVDAIGVDAIGVDAIGVDAIGVDAIGFDGTSALKYHPSFYGPDGGSDADVVSFERRGTAEMRGVARYVDNEPQAAVVRRVPAVGAGSGSRSLRESPRRWDSEHDSSRPYGGSFAHRNRVGVSRVEHEVAAEDVSWKTVFLGAVFTALAVLALVGIGALSSGDVAATHGETEVVRVAAGESLSDIAAKVAPGQAVGSVIEQIMDLNAMSSSGLSVGQTLIVPVSGR</sequence>
<gene>
    <name evidence="4" type="ORF">ACFFQ6_12260</name>
</gene>
<protein>
    <submittedName>
        <fullName evidence="4">LysM peptidoglycan-binding domain-containing protein</fullName>
    </submittedName>
</protein>
<keyword evidence="2" id="KW-0812">Transmembrane</keyword>
<keyword evidence="2" id="KW-0472">Membrane</keyword>
<organism evidence="4 5">
    <name type="scientific">Rhodococcus baikonurensis</name>
    <dbReference type="NCBI Taxonomy" id="172041"/>
    <lineage>
        <taxon>Bacteria</taxon>
        <taxon>Bacillati</taxon>
        <taxon>Actinomycetota</taxon>
        <taxon>Actinomycetes</taxon>
        <taxon>Mycobacteriales</taxon>
        <taxon>Nocardiaceae</taxon>
        <taxon>Rhodococcus</taxon>
        <taxon>Rhodococcus erythropolis group</taxon>
    </lineage>
</organism>
<evidence type="ECO:0000313" key="4">
    <source>
        <dbReference type="EMBL" id="MFB9780462.1"/>
    </source>
</evidence>
<keyword evidence="2" id="KW-1133">Transmembrane helix</keyword>
<name>A0ABV5XDA7_9NOCA</name>
<feature type="domain" description="LysM" evidence="3">
    <location>
        <begin position="207"/>
        <end position="256"/>
    </location>
</feature>
<evidence type="ECO:0000259" key="3">
    <source>
        <dbReference type="PROSITE" id="PS51782"/>
    </source>
</evidence>
<dbReference type="RefSeq" id="WP_378374663.1">
    <property type="nucleotide sequence ID" value="NZ_JBHMAS010000023.1"/>
</dbReference>
<dbReference type="Pfam" id="PF01476">
    <property type="entry name" value="LysM"/>
    <property type="match status" value="1"/>
</dbReference>
<keyword evidence="5" id="KW-1185">Reference proteome</keyword>
<feature type="transmembrane region" description="Helical" evidence="2">
    <location>
        <begin position="174"/>
        <end position="194"/>
    </location>
</feature>
<dbReference type="Gene3D" id="3.10.350.10">
    <property type="entry name" value="LysM domain"/>
    <property type="match status" value="1"/>
</dbReference>
<dbReference type="Proteomes" id="UP001589587">
    <property type="component" value="Unassembled WGS sequence"/>
</dbReference>
<dbReference type="InterPro" id="IPR018392">
    <property type="entry name" value="LysM"/>
</dbReference>
<dbReference type="EMBL" id="JBHMAS010000023">
    <property type="protein sequence ID" value="MFB9780462.1"/>
    <property type="molecule type" value="Genomic_DNA"/>
</dbReference>
<reference evidence="4 5" key="1">
    <citation type="submission" date="2024-09" db="EMBL/GenBank/DDBJ databases">
        <authorList>
            <person name="Sun Q."/>
            <person name="Mori K."/>
        </authorList>
    </citation>
    <scope>NUCLEOTIDE SEQUENCE [LARGE SCALE GENOMIC DNA]</scope>
    <source>
        <strain evidence="4 5">JCM 11411</strain>
    </source>
</reference>
<dbReference type="SMART" id="SM00257">
    <property type="entry name" value="LysM"/>
    <property type="match status" value="1"/>
</dbReference>
<evidence type="ECO:0000313" key="5">
    <source>
        <dbReference type="Proteomes" id="UP001589587"/>
    </source>
</evidence>
<feature type="region of interest" description="Disordered" evidence="1">
    <location>
        <begin position="121"/>
        <end position="147"/>
    </location>
</feature>
<dbReference type="PROSITE" id="PS51782">
    <property type="entry name" value="LYSM"/>
    <property type="match status" value="1"/>
</dbReference>
<proteinExistence type="predicted"/>